<dbReference type="Pfam" id="PF13413">
    <property type="entry name" value="HTH_25"/>
    <property type="match status" value="1"/>
</dbReference>
<dbReference type="Pfam" id="PF13464">
    <property type="entry name" value="RodZ_C"/>
    <property type="match status" value="1"/>
</dbReference>
<dbReference type="RefSeq" id="WP_119794963.1">
    <property type="nucleotide sequence ID" value="NZ_QYZD01000017.1"/>
</dbReference>
<keyword evidence="2" id="KW-0812">Transmembrane</keyword>
<feature type="compositionally biased region" description="Polar residues" evidence="1">
    <location>
        <begin position="134"/>
        <end position="145"/>
    </location>
</feature>
<name>A0A3A3H0T2_PANTH</name>
<dbReference type="OrthoDB" id="9797543at2"/>
<dbReference type="Gene3D" id="1.10.260.40">
    <property type="entry name" value="lambda repressor-like DNA-binding domains"/>
    <property type="match status" value="1"/>
</dbReference>
<accession>A0A3A3H0T2</accession>
<feature type="transmembrane region" description="Helical" evidence="2">
    <location>
        <begin position="101"/>
        <end position="125"/>
    </location>
</feature>
<dbReference type="GO" id="GO:0003677">
    <property type="term" value="F:DNA binding"/>
    <property type="evidence" value="ECO:0007669"/>
    <property type="project" value="InterPro"/>
</dbReference>
<sequence>MSELGQLLKKARLEKGLTLDDVQEATKIRKRYLEAIEEGDYKVLPGSFYVRAFIKTYAETVGLNPDELLQFYRNDIPAPEVETTVEPMIRKKRRAVHSDKFGRWATTILMWSFFALIIVIVYFYVVNNKTPDNQTSDNSGIISDTTGEKTPGAGAQTPPPDSGNGTKEPETTVPPVEPEKEPIVARTSANGYEYAVASPEGGKVEAEIAATGRSWISVREGSGQGKILFEDTVDADFKQTFEIPEAGLYFRSGRTDNTSITVLGHTLDDGNSANNPTNVIVKVVSYEEAEKLAAEGGGASGGQ</sequence>
<dbReference type="InterPro" id="IPR001387">
    <property type="entry name" value="Cro/C1-type_HTH"/>
</dbReference>
<protein>
    <recommendedName>
        <fullName evidence="3">HTH cro/C1-type domain-containing protein</fullName>
    </recommendedName>
</protein>
<dbReference type="InterPro" id="IPR010982">
    <property type="entry name" value="Lambda_DNA-bd_dom_sf"/>
</dbReference>
<dbReference type="SUPFAM" id="SSF47413">
    <property type="entry name" value="lambda repressor-like DNA-binding domains"/>
    <property type="match status" value="1"/>
</dbReference>
<organism evidence="4 5">
    <name type="scientific">Paenibacillus thiaminolyticus</name>
    <name type="common">Bacillus thiaminolyticus</name>
    <dbReference type="NCBI Taxonomy" id="49283"/>
    <lineage>
        <taxon>Bacteria</taxon>
        <taxon>Bacillati</taxon>
        <taxon>Bacillota</taxon>
        <taxon>Bacilli</taxon>
        <taxon>Bacillales</taxon>
        <taxon>Paenibacillaceae</taxon>
        <taxon>Paenibacillus</taxon>
    </lineage>
</organism>
<dbReference type="PANTHER" id="PTHR34475">
    <property type="match status" value="1"/>
</dbReference>
<dbReference type="InterPro" id="IPR025194">
    <property type="entry name" value="RodZ-like_C"/>
</dbReference>
<reference evidence="4 5" key="1">
    <citation type="submission" date="2018-09" db="EMBL/GenBank/DDBJ databases">
        <title>Paenibacillus SK2017-BO5.</title>
        <authorList>
            <person name="Piskunova J.V."/>
            <person name="Dubiley S.A."/>
            <person name="Severinov K.V."/>
        </authorList>
    </citation>
    <scope>NUCLEOTIDE SEQUENCE [LARGE SCALE GENOMIC DNA]</scope>
    <source>
        <strain evidence="4 5">BO5</strain>
    </source>
</reference>
<dbReference type="SMART" id="SM00530">
    <property type="entry name" value="HTH_XRE"/>
    <property type="match status" value="1"/>
</dbReference>
<evidence type="ECO:0000259" key="3">
    <source>
        <dbReference type="SMART" id="SM00530"/>
    </source>
</evidence>
<gene>
    <name evidence="4" type="ORF">DQX05_18380</name>
</gene>
<dbReference type="AlphaFoldDB" id="A0A3A3H0T2"/>
<dbReference type="PANTHER" id="PTHR34475:SF1">
    <property type="entry name" value="CYTOSKELETON PROTEIN RODZ"/>
    <property type="match status" value="1"/>
</dbReference>
<comment type="caution">
    <text evidence="4">The sequence shown here is derived from an EMBL/GenBank/DDBJ whole genome shotgun (WGS) entry which is preliminary data.</text>
</comment>
<dbReference type="EMBL" id="QYZD01000017">
    <property type="protein sequence ID" value="RJG22358.1"/>
    <property type="molecule type" value="Genomic_DNA"/>
</dbReference>
<evidence type="ECO:0000313" key="5">
    <source>
        <dbReference type="Proteomes" id="UP000266177"/>
    </source>
</evidence>
<evidence type="ECO:0000313" key="4">
    <source>
        <dbReference type="EMBL" id="RJG22358.1"/>
    </source>
</evidence>
<keyword evidence="2" id="KW-0472">Membrane</keyword>
<dbReference type="Proteomes" id="UP000266177">
    <property type="component" value="Unassembled WGS sequence"/>
</dbReference>
<feature type="domain" description="HTH cro/C1-type" evidence="3">
    <location>
        <begin position="7"/>
        <end position="68"/>
    </location>
</feature>
<feature type="region of interest" description="Disordered" evidence="1">
    <location>
        <begin position="134"/>
        <end position="180"/>
    </location>
</feature>
<evidence type="ECO:0000256" key="1">
    <source>
        <dbReference type="SAM" id="MobiDB-lite"/>
    </source>
</evidence>
<dbReference type="InterPro" id="IPR050400">
    <property type="entry name" value="Bact_Cytoskel_RodZ"/>
</dbReference>
<keyword evidence="2" id="KW-1133">Transmembrane helix</keyword>
<dbReference type="CDD" id="cd00093">
    <property type="entry name" value="HTH_XRE"/>
    <property type="match status" value="1"/>
</dbReference>
<proteinExistence type="predicted"/>
<evidence type="ECO:0000256" key="2">
    <source>
        <dbReference type="SAM" id="Phobius"/>
    </source>
</evidence>